<keyword evidence="2" id="KW-1185">Reference proteome</keyword>
<sequence>MTHMLAELNAQADRSIAAMKAAAEAARRDHAAAELTRHMLLTTARFADLGRAGAIEAVVADWLGAWHLKRDEWPEIAAEMEALTGAFFDYIATPSDATDQAVRDAWAALKAAHDTPERTLEDQMAWRSMCAHGWWGEVNPAPPGYRDHDTARPTAPFWTKSCPPECLG</sequence>
<proteinExistence type="predicted"/>
<accession>A0A8J3GW01</accession>
<reference evidence="1" key="2">
    <citation type="submission" date="2020-09" db="EMBL/GenBank/DDBJ databases">
        <authorList>
            <person name="Sun Q."/>
            <person name="Kim S."/>
        </authorList>
    </citation>
    <scope>NUCLEOTIDE SEQUENCE</scope>
    <source>
        <strain evidence="1">KCTC 42650</strain>
    </source>
</reference>
<organism evidence="1 2">
    <name type="scientific">Seohaeicola zhoushanensis</name>
    <dbReference type="NCBI Taxonomy" id="1569283"/>
    <lineage>
        <taxon>Bacteria</taxon>
        <taxon>Pseudomonadati</taxon>
        <taxon>Pseudomonadota</taxon>
        <taxon>Alphaproteobacteria</taxon>
        <taxon>Rhodobacterales</taxon>
        <taxon>Roseobacteraceae</taxon>
        <taxon>Seohaeicola</taxon>
    </lineage>
</organism>
<gene>
    <name evidence="1" type="ORF">GCM10017056_12440</name>
</gene>
<dbReference type="EMBL" id="BNCJ01000002">
    <property type="protein sequence ID" value="GHF42211.1"/>
    <property type="molecule type" value="Genomic_DNA"/>
</dbReference>
<reference evidence="1" key="1">
    <citation type="journal article" date="2014" name="Int. J. Syst. Evol. Microbiol.">
        <title>Complete genome sequence of Corynebacterium casei LMG S-19264T (=DSM 44701T), isolated from a smear-ripened cheese.</title>
        <authorList>
            <consortium name="US DOE Joint Genome Institute (JGI-PGF)"/>
            <person name="Walter F."/>
            <person name="Albersmeier A."/>
            <person name="Kalinowski J."/>
            <person name="Ruckert C."/>
        </authorList>
    </citation>
    <scope>NUCLEOTIDE SEQUENCE</scope>
    <source>
        <strain evidence="1">KCTC 42650</strain>
    </source>
</reference>
<name>A0A8J3GW01_9RHOB</name>
<evidence type="ECO:0000313" key="1">
    <source>
        <dbReference type="EMBL" id="GHF42211.1"/>
    </source>
</evidence>
<dbReference type="RefSeq" id="WP_189679164.1">
    <property type="nucleotide sequence ID" value="NZ_BNCJ01000002.1"/>
</dbReference>
<dbReference type="Proteomes" id="UP000626220">
    <property type="component" value="Unassembled WGS sequence"/>
</dbReference>
<protein>
    <submittedName>
        <fullName evidence="1">Uncharacterized protein</fullName>
    </submittedName>
</protein>
<dbReference type="AlphaFoldDB" id="A0A8J3GW01"/>
<evidence type="ECO:0000313" key="2">
    <source>
        <dbReference type="Proteomes" id="UP000626220"/>
    </source>
</evidence>
<comment type="caution">
    <text evidence="1">The sequence shown here is derived from an EMBL/GenBank/DDBJ whole genome shotgun (WGS) entry which is preliminary data.</text>
</comment>